<dbReference type="KEGG" id="fcz:IMF26_11115"/>
<sequence length="406" mass="46678">MSWILALNHNNAREVVDTLGFWPGDIPEDILLWKVSTWTQSSGSRPGHEQTCESEEHAGRVEHTSRRKLGLYRAFLEEIPVLTGEESSEISVLIQDHVKEQLQDAAKIMEASFPRLRNLVYQLHDHREHLKEFLLESWIAGIGLHYLLIFHMRKVEEELGIWTRRTQRQKLFTCFLVNPEIDGEDFSGPIAKRSKCKVPFSRVFSMAPRHDLRLCAVCGGPFPQNYGLFRKLSNRDVMRSLSYLDESYELLVEGQGGKLLAESGIVNWIPQGFSGKWFLNLPVVSPENATDFLETLSGLMRETARCFSPLVELLYERWEKFGFSRDRGPGDYLEMAYSVLAARLLCAFFQECLFASGTLGARESSRKPSSFLKGIFRRQKEPPRGWFIVKQAEDLWKQILSLTKQS</sequence>
<gene>
    <name evidence="2" type="ORF">IMF26_11115</name>
</gene>
<feature type="compositionally biased region" description="Basic and acidic residues" evidence="1">
    <location>
        <begin position="46"/>
        <end position="61"/>
    </location>
</feature>
<feature type="region of interest" description="Disordered" evidence="1">
    <location>
        <begin position="41"/>
        <end position="61"/>
    </location>
</feature>
<name>A0AAT9LBS2_9FIRM</name>
<evidence type="ECO:0000256" key="1">
    <source>
        <dbReference type="SAM" id="MobiDB-lite"/>
    </source>
</evidence>
<reference evidence="2" key="1">
    <citation type="submission" date="2020-10" db="EMBL/GenBank/DDBJ databases">
        <authorList>
            <person name="Kadnikov V."/>
            <person name="Beletsky A.V."/>
            <person name="Mardanov A.V."/>
            <person name="Karnachuk O.V."/>
            <person name="Ravin N.V."/>
        </authorList>
    </citation>
    <scope>NUCLEOTIDE SEQUENCE</scope>
    <source>
        <strain evidence="2">Bu02</strain>
    </source>
</reference>
<protein>
    <submittedName>
        <fullName evidence="2">Uncharacterized protein</fullName>
    </submittedName>
</protein>
<organism evidence="2">
    <name type="scientific">Candidatus Fermentithermobacillus carboniphilus</name>
    <dbReference type="NCBI Taxonomy" id="3085328"/>
    <lineage>
        <taxon>Bacteria</taxon>
        <taxon>Bacillati</taxon>
        <taxon>Bacillota</taxon>
        <taxon>Candidatus Fermentithermobacillia</taxon>
        <taxon>Candidatus Fermentithermobacillales</taxon>
        <taxon>Candidatus Fermentithermobacillaceae</taxon>
        <taxon>Candidatus Fermentithermobacillus</taxon>
    </lineage>
</organism>
<dbReference type="AlphaFoldDB" id="A0AAT9LBS2"/>
<dbReference type="EMBL" id="CP062796">
    <property type="protein sequence ID" value="QUL98529.1"/>
    <property type="molecule type" value="Genomic_DNA"/>
</dbReference>
<evidence type="ECO:0000313" key="2">
    <source>
        <dbReference type="EMBL" id="QUL98529.1"/>
    </source>
</evidence>
<reference evidence="2" key="2">
    <citation type="journal article" date="2023" name="Biology">
        <title>Prokaryotic Life Associated with Coal-Fire Gas Vents Revealed by Metagenomics.</title>
        <authorList>
            <person name="Kadnikov V.V."/>
            <person name="Mardanov A.V."/>
            <person name="Beletsky A.V."/>
            <person name="Karnachuk O.V."/>
            <person name="Ravin N.V."/>
        </authorList>
    </citation>
    <scope>NUCLEOTIDE SEQUENCE</scope>
    <source>
        <strain evidence="2">Bu02</strain>
    </source>
</reference>
<accession>A0AAT9LBS2</accession>
<proteinExistence type="predicted"/>